<dbReference type="AlphaFoldDB" id="A0A8R7TNU6"/>
<proteinExistence type="predicted"/>
<evidence type="ECO:0000256" key="1">
    <source>
        <dbReference type="SAM" id="MobiDB-lite"/>
    </source>
</evidence>
<reference evidence="2" key="2">
    <citation type="submission" date="2018-03" db="EMBL/GenBank/DDBJ databases">
        <title>The Triticum urartu genome reveals the dynamic nature of wheat genome evolution.</title>
        <authorList>
            <person name="Ling H."/>
            <person name="Ma B."/>
            <person name="Shi X."/>
            <person name="Liu H."/>
            <person name="Dong L."/>
            <person name="Sun H."/>
            <person name="Cao Y."/>
            <person name="Gao Q."/>
            <person name="Zheng S."/>
            <person name="Li Y."/>
            <person name="Yu Y."/>
            <person name="Du H."/>
            <person name="Qi M."/>
            <person name="Li Y."/>
            <person name="Yu H."/>
            <person name="Cui Y."/>
            <person name="Wang N."/>
            <person name="Chen C."/>
            <person name="Wu H."/>
            <person name="Zhao Y."/>
            <person name="Zhang J."/>
            <person name="Li Y."/>
            <person name="Zhou W."/>
            <person name="Zhang B."/>
            <person name="Hu W."/>
            <person name="Eijk M."/>
            <person name="Tang J."/>
            <person name="Witsenboer H."/>
            <person name="Zhao S."/>
            <person name="Li Z."/>
            <person name="Zhang A."/>
            <person name="Wang D."/>
            <person name="Liang C."/>
        </authorList>
    </citation>
    <scope>NUCLEOTIDE SEQUENCE [LARGE SCALE GENOMIC DNA]</scope>
    <source>
        <strain evidence="2">cv. G1812</strain>
    </source>
</reference>
<feature type="compositionally biased region" description="Basic residues" evidence="1">
    <location>
        <begin position="64"/>
        <end position="73"/>
    </location>
</feature>
<reference evidence="3" key="1">
    <citation type="journal article" date="2013" name="Nature">
        <title>Draft genome of the wheat A-genome progenitor Triticum urartu.</title>
        <authorList>
            <person name="Ling H.Q."/>
            <person name="Zhao S."/>
            <person name="Liu D."/>
            <person name="Wang J."/>
            <person name="Sun H."/>
            <person name="Zhang C."/>
            <person name="Fan H."/>
            <person name="Li D."/>
            <person name="Dong L."/>
            <person name="Tao Y."/>
            <person name="Gao C."/>
            <person name="Wu H."/>
            <person name="Li Y."/>
            <person name="Cui Y."/>
            <person name="Guo X."/>
            <person name="Zheng S."/>
            <person name="Wang B."/>
            <person name="Yu K."/>
            <person name="Liang Q."/>
            <person name="Yang W."/>
            <person name="Lou X."/>
            <person name="Chen J."/>
            <person name="Feng M."/>
            <person name="Jian J."/>
            <person name="Zhang X."/>
            <person name="Luo G."/>
            <person name="Jiang Y."/>
            <person name="Liu J."/>
            <person name="Wang Z."/>
            <person name="Sha Y."/>
            <person name="Zhang B."/>
            <person name="Wu H."/>
            <person name="Tang D."/>
            <person name="Shen Q."/>
            <person name="Xue P."/>
            <person name="Zou S."/>
            <person name="Wang X."/>
            <person name="Liu X."/>
            <person name="Wang F."/>
            <person name="Yang Y."/>
            <person name="An X."/>
            <person name="Dong Z."/>
            <person name="Zhang K."/>
            <person name="Zhang X."/>
            <person name="Luo M.C."/>
            <person name="Dvorak J."/>
            <person name="Tong Y."/>
            <person name="Wang J."/>
            <person name="Yang H."/>
            <person name="Li Z."/>
            <person name="Wang D."/>
            <person name="Zhang A."/>
            <person name="Wang J."/>
        </authorList>
    </citation>
    <scope>NUCLEOTIDE SEQUENCE</scope>
    <source>
        <strain evidence="3">cv. G1812</strain>
    </source>
</reference>
<organism evidence="2 3">
    <name type="scientific">Triticum urartu</name>
    <name type="common">Red wild einkorn</name>
    <name type="synonym">Crithodium urartu</name>
    <dbReference type="NCBI Taxonomy" id="4572"/>
    <lineage>
        <taxon>Eukaryota</taxon>
        <taxon>Viridiplantae</taxon>
        <taxon>Streptophyta</taxon>
        <taxon>Embryophyta</taxon>
        <taxon>Tracheophyta</taxon>
        <taxon>Spermatophyta</taxon>
        <taxon>Magnoliopsida</taxon>
        <taxon>Liliopsida</taxon>
        <taxon>Poales</taxon>
        <taxon>Poaceae</taxon>
        <taxon>BOP clade</taxon>
        <taxon>Pooideae</taxon>
        <taxon>Triticodae</taxon>
        <taxon>Triticeae</taxon>
        <taxon>Triticinae</taxon>
        <taxon>Triticum</taxon>
    </lineage>
</organism>
<evidence type="ECO:0000313" key="2">
    <source>
        <dbReference type="EnsemblPlants" id="TuG1812G0200005700.01.T01"/>
    </source>
</evidence>
<dbReference type="EnsemblPlants" id="TuG1812G0200005700.01.T01">
    <property type="protein sequence ID" value="TuG1812G0200005700.01.T01"/>
    <property type="gene ID" value="TuG1812G0200005700.01"/>
</dbReference>
<feature type="compositionally biased region" description="Pro residues" evidence="1">
    <location>
        <begin position="28"/>
        <end position="38"/>
    </location>
</feature>
<feature type="compositionally biased region" description="Low complexity" evidence="1">
    <location>
        <begin position="46"/>
        <end position="63"/>
    </location>
</feature>
<sequence>QNQALELPACDSDSREAACSALSSLQLAPPPPPWPTSPPSSGIGFSASSTASPAVAAPGSGRRPPSRRRRRPCRSMSRFDREAPVCQEDRRRESIRRPQVLLAHIHVASLVLKVETKALFAGDFECVKCVCACCVFKCSRRFFVHAMT</sequence>
<accession>A0A8R7TNU6</accession>
<keyword evidence="3" id="KW-1185">Reference proteome</keyword>
<feature type="compositionally biased region" description="Basic and acidic residues" evidence="1">
    <location>
        <begin position="77"/>
        <end position="91"/>
    </location>
</feature>
<dbReference type="Gramene" id="TuG1812G0200005700.01.T01">
    <property type="protein sequence ID" value="TuG1812G0200005700.01.T01"/>
    <property type="gene ID" value="TuG1812G0200005700.01"/>
</dbReference>
<name>A0A8R7TNU6_TRIUA</name>
<reference evidence="2" key="3">
    <citation type="submission" date="2022-06" db="UniProtKB">
        <authorList>
            <consortium name="EnsemblPlants"/>
        </authorList>
    </citation>
    <scope>IDENTIFICATION</scope>
</reference>
<dbReference type="Proteomes" id="UP000015106">
    <property type="component" value="Chromosome 2"/>
</dbReference>
<protein>
    <submittedName>
        <fullName evidence="2">Uncharacterized protein</fullName>
    </submittedName>
</protein>
<feature type="region of interest" description="Disordered" evidence="1">
    <location>
        <begin position="21"/>
        <end position="91"/>
    </location>
</feature>
<evidence type="ECO:0000313" key="3">
    <source>
        <dbReference type="Proteomes" id="UP000015106"/>
    </source>
</evidence>